<dbReference type="InterPro" id="IPR006099">
    <property type="entry name" value="MeMalonylCoA_mutase_a/b_cat"/>
</dbReference>
<keyword evidence="5" id="KW-0170">Cobalt</keyword>
<keyword evidence="8" id="KW-1185">Reference proteome</keyword>
<keyword evidence="3" id="KW-0846">Cobalamin</keyword>
<dbReference type="SUPFAM" id="SSF52242">
    <property type="entry name" value="Cobalamin (vitamin B12)-binding domain"/>
    <property type="match status" value="1"/>
</dbReference>
<dbReference type="PANTHER" id="PTHR48101">
    <property type="entry name" value="METHYLMALONYL-COA MUTASE, MITOCHONDRIAL-RELATED"/>
    <property type="match status" value="1"/>
</dbReference>
<dbReference type="PANTHER" id="PTHR48101:SF4">
    <property type="entry name" value="METHYLMALONYL-COA MUTASE, MITOCHONDRIAL"/>
    <property type="match status" value="1"/>
</dbReference>
<feature type="domain" description="Methylmalonyl-CoA mutase alpha/beta chain catalytic" evidence="6">
    <location>
        <begin position="148"/>
        <end position="464"/>
    </location>
</feature>
<evidence type="ECO:0000313" key="7">
    <source>
        <dbReference type="EMBL" id="MFC0474524.1"/>
    </source>
</evidence>
<evidence type="ECO:0000313" key="8">
    <source>
        <dbReference type="Proteomes" id="UP001589738"/>
    </source>
</evidence>
<dbReference type="Gene3D" id="3.20.20.240">
    <property type="entry name" value="Methylmalonyl-CoA mutase"/>
    <property type="match status" value="1"/>
</dbReference>
<dbReference type="Proteomes" id="UP001589738">
    <property type="component" value="Unassembled WGS sequence"/>
</dbReference>
<evidence type="ECO:0000256" key="5">
    <source>
        <dbReference type="ARBA" id="ARBA00023285"/>
    </source>
</evidence>
<feature type="domain" description="Methylmalonyl-CoA mutase alpha/beta chain catalytic" evidence="6">
    <location>
        <begin position="34"/>
        <end position="106"/>
    </location>
</feature>
<comment type="cofactor">
    <cofactor evidence="1">
        <name>adenosylcob(III)alamin</name>
        <dbReference type="ChEBI" id="CHEBI:18408"/>
    </cofactor>
</comment>
<comment type="caution">
    <text evidence="7">The sequence shown here is derived from an EMBL/GenBank/DDBJ whole genome shotgun (WGS) entry which is preliminary data.</text>
</comment>
<dbReference type="SUPFAM" id="SSF51703">
    <property type="entry name" value="Cobalamin (vitamin B12)-dependent enzymes"/>
    <property type="match status" value="1"/>
</dbReference>
<protein>
    <submittedName>
        <fullName evidence="7">Methylmalonyl-CoA mutase family protein</fullName>
    </submittedName>
</protein>
<dbReference type="Gene3D" id="3.40.50.280">
    <property type="entry name" value="Cobalamin-binding domain"/>
    <property type="match status" value="1"/>
</dbReference>
<dbReference type="InterPro" id="IPR036724">
    <property type="entry name" value="Cobalamin-bd_sf"/>
</dbReference>
<keyword evidence="4" id="KW-0413">Isomerase</keyword>
<comment type="similarity">
    <text evidence="2">Belongs to the methylmalonyl-CoA mutase family.</text>
</comment>
<evidence type="ECO:0000256" key="1">
    <source>
        <dbReference type="ARBA" id="ARBA00001922"/>
    </source>
</evidence>
<evidence type="ECO:0000256" key="3">
    <source>
        <dbReference type="ARBA" id="ARBA00022628"/>
    </source>
</evidence>
<evidence type="ECO:0000259" key="6">
    <source>
        <dbReference type="Pfam" id="PF01642"/>
    </source>
</evidence>
<evidence type="ECO:0000256" key="4">
    <source>
        <dbReference type="ARBA" id="ARBA00023235"/>
    </source>
</evidence>
<proteinExistence type="inferred from homology"/>
<evidence type="ECO:0000256" key="2">
    <source>
        <dbReference type="ARBA" id="ARBA00008465"/>
    </source>
</evidence>
<dbReference type="EMBL" id="JBHLUU010000015">
    <property type="protein sequence ID" value="MFC0474524.1"/>
    <property type="molecule type" value="Genomic_DNA"/>
</dbReference>
<organism evidence="7 8">
    <name type="scientific">Robertmurraya beringensis</name>
    <dbReference type="NCBI Taxonomy" id="641660"/>
    <lineage>
        <taxon>Bacteria</taxon>
        <taxon>Bacillati</taxon>
        <taxon>Bacillota</taxon>
        <taxon>Bacilli</taxon>
        <taxon>Bacillales</taxon>
        <taxon>Bacillaceae</taxon>
        <taxon>Robertmurraya</taxon>
    </lineage>
</organism>
<accession>A0ABV6KMM7</accession>
<dbReference type="InterPro" id="IPR016176">
    <property type="entry name" value="Cbl-dep_enz_cat"/>
</dbReference>
<reference evidence="7 8" key="1">
    <citation type="submission" date="2024-09" db="EMBL/GenBank/DDBJ databases">
        <authorList>
            <person name="Sun Q."/>
            <person name="Mori K."/>
        </authorList>
    </citation>
    <scope>NUCLEOTIDE SEQUENCE [LARGE SCALE GENOMIC DNA]</scope>
    <source>
        <strain evidence="7 8">CGMCC 1.9126</strain>
    </source>
</reference>
<gene>
    <name evidence="7" type="ORF">ACFFHF_04330</name>
</gene>
<name>A0ABV6KMM7_9BACI</name>
<dbReference type="Pfam" id="PF01642">
    <property type="entry name" value="MM_CoA_mutase"/>
    <property type="match status" value="2"/>
</dbReference>
<sequence length="607" mass="68560">MKHASFPLWQEKDWIEKSEQSLKGKKVEQLINRTYEQIKLKPLYFKKEQHGSQFPGVPDYRRGIDSYIDQKQPWRIAQTIQASTAKELKDKIEAAIKGGQTAVSFSVQEDISYQSILEEFADRFPICVHAKKSQQSKLVSELCSIKEISDLQGFIATDPLAQLASDGYLREPVNAVYDELATNIQITSQKFPELKTILVDTSPYHNGGANAVQEIAISLASAVFHLEELSNRNIPIETILSKYIFHFSIGANFFMEIAKLRAARMLWGEIVKAYGGSKENQKMVISARTSTFTKTVYDPYVNLLRSSNEAFAAVIGGVQYLHVSPYNELEGNGAEFSERMARNTQLILKEEALICKTHDPSGGSWYIEELTDEIANKAWELFIQIDDSGGMLSSLVDGEIQSQLSKVLENRKNDSFTRQQSIIGTNIYANLQDQPLKLSVQQKVTPEDVAIKIPELKQSRLSEPYENLRRVSEKLEQKPVVGVICIGGVKQFKPQADFVAGFLAPGGIVTEKSEETDSWKQIQKYIDSSNYSTYCLCGAYGEFEEWGLSIVKEFQAIYPEKRLYLGGLPEHKDVWLQTGVRGFFHRKSNCYDSLLSLLTEMEETTHA</sequence>